<dbReference type="PANTHER" id="PTHR38332">
    <property type="entry name" value="PROTEIN CBG11604"/>
    <property type="match status" value="1"/>
</dbReference>
<comment type="caution">
    <text evidence="1">The sequence shown here is derived from an EMBL/GenBank/DDBJ whole genome shotgun (WGS) entry which is preliminary data.</text>
</comment>
<gene>
    <name evidence="1" type="ORF">OUZ56_004268</name>
</gene>
<reference evidence="1 2" key="1">
    <citation type="journal article" date="2023" name="Nucleic Acids Res.">
        <title>The hologenome of Daphnia magna reveals possible DNA methylation and microbiome-mediated evolution of the host genome.</title>
        <authorList>
            <person name="Chaturvedi A."/>
            <person name="Li X."/>
            <person name="Dhandapani V."/>
            <person name="Marshall H."/>
            <person name="Kissane S."/>
            <person name="Cuenca-Cambronero M."/>
            <person name="Asole G."/>
            <person name="Calvet F."/>
            <person name="Ruiz-Romero M."/>
            <person name="Marangio P."/>
            <person name="Guigo R."/>
            <person name="Rago D."/>
            <person name="Mirbahai L."/>
            <person name="Eastwood N."/>
            <person name="Colbourne J.K."/>
            <person name="Zhou J."/>
            <person name="Mallon E."/>
            <person name="Orsini L."/>
        </authorList>
    </citation>
    <scope>NUCLEOTIDE SEQUENCE [LARGE SCALE GENOMIC DNA]</scope>
    <source>
        <strain evidence="1">LRV0_1</strain>
    </source>
</reference>
<dbReference type="EMBL" id="JAOYFB010000001">
    <property type="protein sequence ID" value="KAK4002440.1"/>
    <property type="molecule type" value="Genomic_DNA"/>
</dbReference>
<name>A0ABQ9YPL9_9CRUS</name>
<evidence type="ECO:0000313" key="2">
    <source>
        <dbReference type="Proteomes" id="UP001234178"/>
    </source>
</evidence>
<sequence>MNRHHHPPHPSVASFQTAGLLTSICFLFILPQFFMTTVNAIDCFKCVSVNGANPACEDPFHNNFTSDLLESPCLGGRKGRNGLFPATACLKLAGRYADGNYEKMVIRTCALDSGSLTLDTELVRMSHCGSFVLDGRSATDISIKSTPPFSFCSKSQIQYRKTVRKSRCVSTTYDRSLSIAINPTCVRSIYFELSIFQRRSCVSNGAPSSTIQSRTKIK</sequence>
<accession>A0ABQ9YPL9</accession>
<keyword evidence="2" id="KW-1185">Reference proteome</keyword>
<dbReference type="Proteomes" id="UP001234178">
    <property type="component" value="Unassembled WGS sequence"/>
</dbReference>
<protein>
    <recommendedName>
        <fullName evidence="3">Protein sleepless</fullName>
    </recommendedName>
</protein>
<evidence type="ECO:0000313" key="1">
    <source>
        <dbReference type="EMBL" id="KAK4002440.1"/>
    </source>
</evidence>
<proteinExistence type="predicted"/>
<organism evidence="1 2">
    <name type="scientific">Daphnia magna</name>
    <dbReference type="NCBI Taxonomy" id="35525"/>
    <lineage>
        <taxon>Eukaryota</taxon>
        <taxon>Metazoa</taxon>
        <taxon>Ecdysozoa</taxon>
        <taxon>Arthropoda</taxon>
        <taxon>Crustacea</taxon>
        <taxon>Branchiopoda</taxon>
        <taxon>Diplostraca</taxon>
        <taxon>Cladocera</taxon>
        <taxon>Anomopoda</taxon>
        <taxon>Daphniidae</taxon>
        <taxon>Daphnia</taxon>
    </lineage>
</organism>
<dbReference type="PANTHER" id="PTHR38332:SF1">
    <property type="entry name" value="RE49668P"/>
    <property type="match status" value="1"/>
</dbReference>
<evidence type="ECO:0008006" key="3">
    <source>
        <dbReference type="Google" id="ProtNLM"/>
    </source>
</evidence>